<evidence type="ECO:0000256" key="1">
    <source>
        <dbReference type="ARBA" id="ARBA00023157"/>
    </source>
</evidence>
<dbReference type="SUPFAM" id="SSF58069">
    <property type="entry name" value="Virus ectodomain"/>
    <property type="match status" value="1"/>
</dbReference>
<reference evidence="2 3" key="1">
    <citation type="journal article" date="2018" name="Genomics">
        <title>Molecular footprints of inshore aquatic adaptation in Indo-Pacific humpback dolphin (Sousa chinensis).</title>
        <authorList>
            <person name="Ming Y."/>
            <person name="Jian J."/>
            <person name="Yu F."/>
            <person name="Yu X."/>
            <person name="Wang J."/>
            <person name="Liu W."/>
        </authorList>
    </citation>
    <scope>NUCLEOTIDE SEQUENCE [LARGE SCALE GENOMIC DNA]</scope>
    <source>
        <strain evidence="2">MY-2018</strain>
        <tissue evidence="2">Skin</tissue>
    </source>
</reference>
<gene>
    <name evidence="2" type="ORF">DBR06_SOUSAS3410071</name>
</gene>
<protein>
    <recommendedName>
        <fullName evidence="4">ERVV2 protein</fullName>
    </recommendedName>
</protein>
<feature type="non-terminal residue" evidence="2">
    <location>
        <position position="1"/>
    </location>
</feature>
<comment type="caution">
    <text evidence="2">The sequence shown here is derived from an EMBL/GenBank/DDBJ whole genome shotgun (WGS) entry which is preliminary data.</text>
</comment>
<organism evidence="2 3">
    <name type="scientific">Sousa chinensis</name>
    <name type="common">Indo-pacific humpbacked dolphin</name>
    <name type="synonym">Steno chinensis</name>
    <dbReference type="NCBI Taxonomy" id="103600"/>
    <lineage>
        <taxon>Eukaryota</taxon>
        <taxon>Metazoa</taxon>
        <taxon>Chordata</taxon>
        <taxon>Craniata</taxon>
        <taxon>Vertebrata</taxon>
        <taxon>Euteleostomi</taxon>
        <taxon>Mammalia</taxon>
        <taxon>Eutheria</taxon>
        <taxon>Laurasiatheria</taxon>
        <taxon>Artiodactyla</taxon>
        <taxon>Whippomorpha</taxon>
        <taxon>Cetacea</taxon>
        <taxon>Odontoceti</taxon>
        <taxon>Delphinidae</taxon>
        <taxon>Sousa</taxon>
    </lineage>
</organism>
<dbReference type="Proteomes" id="UP000295264">
    <property type="component" value="Unassembled WGS sequence"/>
</dbReference>
<dbReference type="AlphaFoldDB" id="A0A484GUR2"/>
<keyword evidence="1" id="KW-1015">Disulfide bond</keyword>
<dbReference type="EMBL" id="QWLN02003861">
    <property type="protein sequence ID" value="TEA39624.1"/>
    <property type="molecule type" value="Genomic_DNA"/>
</dbReference>
<keyword evidence="3" id="KW-1185">Reference proteome</keyword>
<name>A0A484GUR2_SOUCH</name>
<sequence>VQESWKATVAATEKQQSALGSLADVVLQNRRALNVITAEAGGVCALLNETGCFYINASGQAEEHLQSLKKNIKLIEDLKERAGQGPSWLSSLLSSMGIQIWTWLLPWLGPLILIA</sequence>
<evidence type="ECO:0008006" key="4">
    <source>
        <dbReference type="Google" id="ProtNLM"/>
    </source>
</evidence>
<evidence type="ECO:0000313" key="2">
    <source>
        <dbReference type="EMBL" id="TEA39624.1"/>
    </source>
</evidence>
<evidence type="ECO:0000313" key="3">
    <source>
        <dbReference type="Proteomes" id="UP000295264"/>
    </source>
</evidence>
<accession>A0A484GUR2</accession>
<dbReference type="PANTHER" id="PTHR10424">
    <property type="entry name" value="VIRAL ENVELOPE PROTEIN"/>
    <property type="match status" value="1"/>
</dbReference>
<dbReference type="Gene3D" id="1.10.287.210">
    <property type="match status" value="1"/>
</dbReference>
<dbReference type="Pfam" id="PF00429">
    <property type="entry name" value="TLV_coat"/>
    <property type="match status" value="1"/>
</dbReference>
<proteinExistence type="predicted"/>
<dbReference type="InterPro" id="IPR018154">
    <property type="entry name" value="TLV/ENV_coat_polyprotein"/>
</dbReference>
<dbReference type="PANTHER" id="PTHR10424:SF73">
    <property type="entry name" value="ENDOGENOUS RETROVIRUS GROUP FC1 ENV POLYPROTEIN-RELATED"/>
    <property type="match status" value="1"/>
</dbReference>
<feature type="non-terminal residue" evidence="2">
    <location>
        <position position="115"/>
    </location>
</feature>